<sequence>MARVFRDQYPGESLDHFAERNVTTTPLERTRFGQDIDSFVRCLHSQTFRYPYSVEKVVKIKARTRTRYSLSFEWQGNDVDILPAFNLLSYYGSLSDVYDAMEQFGSRNAAQELSVSLAPYQENSLNIRSYSLELLTIFVWRQSGAAYPGTKYLFQELMKLLERCDELEIAFDDNYDSDTYTRFGEQIDKFVSFLHDNTFGRDFSVKEVRKCGSLGKGTAVRGRADIDLVVIINGLNSVEDLKANRVQLLESLKQKLKNSLGIEPENLKVNKYMYSLTYKWNGIEVDILPAVDILSACGSPSGIYEAMKKWKNPRMLLSSSQHLCRLFSLELQTISVWRSTGDENPGTDKLFRDVMTSLANFEKIKVAFDKHYDTSSYTRFRKPPYILDPANPFMNTLHGRPKASHLVSTKAWKVLETLKQQDE</sequence>
<dbReference type="InterPro" id="IPR043519">
    <property type="entry name" value="NT_sf"/>
</dbReference>
<evidence type="ECO:0008006" key="6">
    <source>
        <dbReference type="Google" id="ProtNLM"/>
    </source>
</evidence>
<evidence type="ECO:0000313" key="5">
    <source>
        <dbReference type="Proteomes" id="UP000245119"/>
    </source>
</evidence>
<dbReference type="PROSITE" id="PS50152">
    <property type="entry name" value="25A_SYNTH_3"/>
    <property type="match status" value="1"/>
</dbReference>
<dbReference type="GO" id="GO:0003725">
    <property type="term" value="F:double-stranded RNA binding"/>
    <property type="evidence" value="ECO:0007669"/>
    <property type="project" value="TreeGrafter"/>
</dbReference>
<protein>
    <recommendedName>
        <fullName evidence="6">Polymerase nucleotidyl transferase domain-containing protein</fullName>
    </recommendedName>
</protein>
<dbReference type="SUPFAM" id="SSF81301">
    <property type="entry name" value="Nucleotidyltransferase"/>
    <property type="match status" value="2"/>
</dbReference>
<evidence type="ECO:0000256" key="1">
    <source>
        <dbReference type="ARBA" id="ARBA00009526"/>
    </source>
</evidence>
<dbReference type="SUPFAM" id="SSF81631">
    <property type="entry name" value="PAP/OAS1 substrate-binding domain"/>
    <property type="match status" value="1"/>
</dbReference>
<dbReference type="InterPro" id="IPR006116">
    <property type="entry name" value="NT_2-5OAS_ClassI-CCAase"/>
</dbReference>
<dbReference type="GO" id="GO:0016020">
    <property type="term" value="C:membrane"/>
    <property type="evidence" value="ECO:0007669"/>
    <property type="project" value="TreeGrafter"/>
</dbReference>
<dbReference type="Proteomes" id="UP000245119">
    <property type="component" value="Linkage Group LG3"/>
</dbReference>
<feature type="domain" description="Polymerase nucleotidyl transferase" evidence="2">
    <location>
        <begin position="200"/>
        <end position="243"/>
    </location>
</feature>
<dbReference type="OrthoDB" id="1885901at2759"/>
<comment type="similarity">
    <text evidence="1">Belongs to the 2-5A synthase family.</text>
</comment>
<dbReference type="GO" id="GO:0001730">
    <property type="term" value="F:2'-5'-oligoadenylate synthetase activity"/>
    <property type="evidence" value="ECO:0007669"/>
    <property type="project" value="TreeGrafter"/>
</dbReference>
<accession>A0A2T7PNZ3</accession>
<comment type="caution">
    <text evidence="4">The sequence shown here is derived from an EMBL/GenBank/DDBJ whole genome shotgun (WGS) entry which is preliminary data.</text>
</comment>
<dbReference type="GO" id="GO:0005654">
    <property type="term" value="C:nucleoplasm"/>
    <property type="evidence" value="ECO:0007669"/>
    <property type="project" value="TreeGrafter"/>
</dbReference>
<dbReference type="Gene3D" id="1.10.1410.20">
    <property type="entry name" value="2'-5'-oligoadenylate synthetase 1, domain 2"/>
    <property type="match status" value="1"/>
</dbReference>
<feature type="domain" description="2'-5'-oligoadenylate synthetase 1" evidence="3">
    <location>
        <begin position="308"/>
        <end position="418"/>
    </location>
</feature>
<evidence type="ECO:0000313" key="4">
    <source>
        <dbReference type="EMBL" id="PVD35120.1"/>
    </source>
</evidence>
<dbReference type="EMBL" id="PZQS01000003">
    <property type="protein sequence ID" value="PVD35120.1"/>
    <property type="molecule type" value="Genomic_DNA"/>
</dbReference>
<evidence type="ECO:0000259" key="2">
    <source>
        <dbReference type="Pfam" id="PF01909"/>
    </source>
</evidence>
<proteinExistence type="inferred from homology"/>
<dbReference type="PANTHER" id="PTHR11258">
    <property type="entry name" value="2-5 OLIGOADENYLATE SYNTHETASE"/>
    <property type="match status" value="1"/>
</dbReference>
<dbReference type="Pfam" id="PF01909">
    <property type="entry name" value="NTP_transf_2"/>
    <property type="match status" value="1"/>
</dbReference>
<reference evidence="4 5" key="1">
    <citation type="submission" date="2018-04" db="EMBL/GenBank/DDBJ databases">
        <title>The genome of golden apple snail Pomacea canaliculata provides insight into stress tolerance and invasive adaptation.</title>
        <authorList>
            <person name="Liu C."/>
            <person name="Liu B."/>
            <person name="Ren Y."/>
            <person name="Zhang Y."/>
            <person name="Wang H."/>
            <person name="Li S."/>
            <person name="Jiang F."/>
            <person name="Yin L."/>
            <person name="Zhang G."/>
            <person name="Qian W."/>
            <person name="Fan W."/>
        </authorList>
    </citation>
    <scope>NUCLEOTIDE SEQUENCE [LARGE SCALE GENOMIC DNA]</scope>
    <source>
        <strain evidence="4">SZHN2017</strain>
        <tissue evidence="4">Muscle</tissue>
    </source>
</reference>
<name>A0A2T7PNZ3_POMCA</name>
<gene>
    <name evidence="4" type="ORF">C0Q70_06401</name>
</gene>
<dbReference type="AlphaFoldDB" id="A0A2T7PNZ3"/>
<dbReference type="InterPro" id="IPR002934">
    <property type="entry name" value="Polymerase_NTP_transf_dom"/>
</dbReference>
<organism evidence="4 5">
    <name type="scientific">Pomacea canaliculata</name>
    <name type="common">Golden apple snail</name>
    <dbReference type="NCBI Taxonomy" id="400727"/>
    <lineage>
        <taxon>Eukaryota</taxon>
        <taxon>Metazoa</taxon>
        <taxon>Spiralia</taxon>
        <taxon>Lophotrochozoa</taxon>
        <taxon>Mollusca</taxon>
        <taxon>Gastropoda</taxon>
        <taxon>Caenogastropoda</taxon>
        <taxon>Architaenioglossa</taxon>
        <taxon>Ampullarioidea</taxon>
        <taxon>Ampullariidae</taxon>
        <taxon>Pomacea</taxon>
    </lineage>
</organism>
<dbReference type="CDD" id="cd05400">
    <property type="entry name" value="NT_2-5OAS_ClassI-CCAase"/>
    <property type="match status" value="1"/>
</dbReference>
<dbReference type="PANTHER" id="PTHR11258:SF11">
    <property type="entry name" value="C2H2-TYPE DOMAIN-CONTAINING PROTEIN"/>
    <property type="match status" value="1"/>
</dbReference>
<dbReference type="InterPro" id="IPR018952">
    <property type="entry name" value="2-5-oligoAdlate_synth_1_dom2/C"/>
</dbReference>
<dbReference type="Pfam" id="PF10421">
    <property type="entry name" value="OAS1_C"/>
    <property type="match status" value="1"/>
</dbReference>
<evidence type="ECO:0000259" key="3">
    <source>
        <dbReference type="Pfam" id="PF10421"/>
    </source>
</evidence>
<keyword evidence="5" id="KW-1185">Reference proteome</keyword>
<dbReference type="Gene3D" id="3.30.460.10">
    <property type="entry name" value="Beta Polymerase, domain 2"/>
    <property type="match status" value="1"/>
</dbReference>
<dbReference type="GO" id="GO:0005829">
    <property type="term" value="C:cytosol"/>
    <property type="evidence" value="ECO:0007669"/>
    <property type="project" value="TreeGrafter"/>
</dbReference>